<evidence type="ECO:0000313" key="2">
    <source>
        <dbReference type="EMBL" id="GJN54035.1"/>
    </source>
</evidence>
<sequence>MQKTPDRTHLAGLEMARVLIATSAPEDLAQRLDEAIARAREAGPGEGDGIFELERIARQLEAGGAIDPPPMFSGRLDAPLRQGTSIALMLIHRRLAKLREPTSGG</sequence>
<evidence type="ECO:0000313" key="1">
    <source>
        <dbReference type="EMBL" id="BCG24726.1"/>
    </source>
</evidence>
<dbReference type="Proteomes" id="UP001054892">
    <property type="component" value="Unassembled WGS sequence"/>
</dbReference>
<keyword evidence="4" id="KW-1185">Reference proteome</keyword>
<gene>
    <name evidence="1" type="ORF">TUM18999_29170</name>
    <name evidence="2" type="ORF">TUM20286_37870</name>
</gene>
<protein>
    <submittedName>
        <fullName evidence="1">Uncharacterized protein</fullName>
    </submittedName>
</protein>
<dbReference type="RefSeq" id="WP_173178717.1">
    <property type="nucleotide sequence ID" value="NZ_AP023189.1"/>
</dbReference>
<name>A0A6J4E651_9PSED</name>
<accession>A0A6J4E651</accession>
<proteinExistence type="predicted"/>
<organism evidence="1 3">
    <name type="scientific">Pseudomonas tohonis</name>
    <dbReference type="NCBI Taxonomy" id="2725477"/>
    <lineage>
        <taxon>Bacteria</taxon>
        <taxon>Pseudomonadati</taxon>
        <taxon>Pseudomonadota</taxon>
        <taxon>Gammaproteobacteria</taxon>
        <taxon>Pseudomonadales</taxon>
        <taxon>Pseudomonadaceae</taxon>
        <taxon>Pseudomonas</taxon>
    </lineage>
</organism>
<dbReference type="EMBL" id="BQKM01000008">
    <property type="protein sequence ID" value="GJN54035.1"/>
    <property type="molecule type" value="Genomic_DNA"/>
</dbReference>
<evidence type="ECO:0000313" key="3">
    <source>
        <dbReference type="Proteomes" id="UP000509383"/>
    </source>
</evidence>
<dbReference type="EMBL" id="AP023189">
    <property type="protein sequence ID" value="BCG24726.1"/>
    <property type="molecule type" value="Genomic_DNA"/>
</dbReference>
<dbReference type="AlphaFoldDB" id="A0A6J4E651"/>
<reference evidence="1 3" key="1">
    <citation type="submission" date="2020-05" db="EMBL/GenBank/DDBJ databases">
        <title>Characterization of novel class B3 metallo-beta-lactamase from novel Pseudomonas species.</title>
        <authorList>
            <person name="Yamada K."/>
            <person name="Aoki K."/>
            <person name="Ishii Y."/>
        </authorList>
    </citation>
    <scope>NUCLEOTIDE SEQUENCE [LARGE SCALE GENOMIC DNA]</scope>
    <source>
        <strain evidence="1 3">TUM18999</strain>
        <strain evidence="2 4">TUM20286</strain>
    </source>
</reference>
<dbReference type="Proteomes" id="UP000509383">
    <property type="component" value="Chromosome"/>
</dbReference>
<evidence type="ECO:0000313" key="4">
    <source>
        <dbReference type="Proteomes" id="UP001054892"/>
    </source>
</evidence>
<dbReference type="KEGG" id="ptw:TUM18999_29170"/>